<dbReference type="PANTHER" id="PTHR23132:SF23">
    <property type="entry name" value="D-ALANINE--D-ALANINE LIGASE B"/>
    <property type="match status" value="1"/>
</dbReference>
<name>A0ABR8H3U1_NOSPU</name>
<evidence type="ECO:0000313" key="6">
    <source>
        <dbReference type="Proteomes" id="UP000606396"/>
    </source>
</evidence>
<dbReference type="PROSITE" id="PS50975">
    <property type="entry name" value="ATP_GRASP"/>
    <property type="match status" value="1"/>
</dbReference>
<dbReference type="InterPro" id="IPR011761">
    <property type="entry name" value="ATP-grasp"/>
</dbReference>
<dbReference type="EMBL" id="JACJTC010000001">
    <property type="protein sequence ID" value="MBD2610058.1"/>
    <property type="molecule type" value="Genomic_DNA"/>
</dbReference>
<comment type="similarity">
    <text evidence="1">Belongs to the D-alanine--D-alanine ligase family.</text>
</comment>
<evidence type="ECO:0000256" key="3">
    <source>
        <dbReference type="PROSITE-ProRule" id="PRU00409"/>
    </source>
</evidence>
<evidence type="ECO:0000313" key="5">
    <source>
        <dbReference type="EMBL" id="MBD2610058.1"/>
    </source>
</evidence>
<dbReference type="RefSeq" id="WP_190948104.1">
    <property type="nucleotide sequence ID" value="NZ_JACJTC010000001.1"/>
</dbReference>
<dbReference type="InterPro" id="IPR013815">
    <property type="entry name" value="ATP_grasp_subdomain_1"/>
</dbReference>
<organism evidence="5 6">
    <name type="scientific">Nostoc punctiforme FACHB-252</name>
    <dbReference type="NCBI Taxonomy" id="1357509"/>
    <lineage>
        <taxon>Bacteria</taxon>
        <taxon>Bacillati</taxon>
        <taxon>Cyanobacteriota</taxon>
        <taxon>Cyanophyceae</taxon>
        <taxon>Nostocales</taxon>
        <taxon>Nostocaceae</taxon>
        <taxon>Nostoc</taxon>
    </lineage>
</organism>
<comment type="caution">
    <text evidence="5">The sequence shown here is derived from an EMBL/GenBank/DDBJ whole genome shotgun (WGS) entry which is preliminary data.</text>
</comment>
<dbReference type="Pfam" id="PF07478">
    <property type="entry name" value="Dala_Dala_lig_C"/>
    <property type="match status" value="1"/>
</dbReference>
<gene>
    <name evidence="5" type="ORF">H6G94_02015</name>
</gene>
<dbReference type="GO" id="GO:0016874">
    <property type="term" value="F:ligase activity"/>
    <property type="evidence" value="ECO:0007669"/>
    <property type="project" value="UniProtKB-KW"/>
</dbReference>
<dbReference type="Gene3D" id="3.30.1490.20">
    <property type="entry name" value="ATP-grasp fold, A domain"/>
    <property type="match status" value="1"/>
</dbReference>
<dbReference type="SUPFAM" id="SSF56059">
    <property type="entry name" value="Glutathione synthetase ATP-binding domain-like"/>
    <property type="match status" value="1"/>
</dbReference>
<evidence type="ECO:0000259" key="4">
    <source>
        <dbReference type="PROSITE" id="PS50975"/>
    </source>
</evidence>
<keyword evidence="3" id="KW-0547">Nucleotide-binding</keyword>
<accession>A0ABR8H3U1</accession>
<evidence type="ECO:0000256" key="1">
    <source>
        <dbReference type="ARBA" id="ARBA00010871"/>
    </source>
</evidence>
<dbReference type="Gene3D" id="3.30.470.20">
    <property type="entry name" value="ATP-grasp fold, B domain"/>
    <property type="match status" value="1"/>
</dbReference>
<dbReference type="Gene3D" id="3.40.50.20">
    <property type="match status" value="1"/>
</dbReference>
<keyword evidence="2 5" id="KW-0436">Ligase</keyword>
<sequence length="369" mass="40739">MPALRILHLVGSAQNDFYCELSRLYAADCLTATADTSYDFQIAYITPDGQWRFPSSLSREDIAQAIPMPLFEAIKLITEQNIDIVLPQMFCIPGMTHYRALFDLLEIPYIGNTPELMAITAHKAKAKAIVEAAGVKVPRGEVLRHGDVPTIAPPVVIKPVSSDNSLGVTLVKDAAEYDAALKTAFEYADEAIVETFIAGREVRCGIIVKDKELIGLPLEEYLLDSHEKPIRTFADKLKQTDDGNLGFAAKDNKKSWIVNPSDPITQKVQEVAKKCHQALGCRHYSLFDFRIDPQGQPWFLEAGLYCSFAPKSVISCMAKAVGISLDELLTIAINEALDCNKYSGSISPVKINQLPRRQEKKEKPLTVGG</sequence>
<evidence type="ECO:0000256" key="2">
    <source>
        <dbReference type="ARBA" id="ARBA00022598"/>
    </source>
</evidence>
<keyword evidence="6" id="KW-1185">Reference proteome</keyword>
<protein>
    <submittedName>
        <fullName evidence="5">D-alanine--D-alanine ligase</fullName>
    </submittedName>
</protein>
<feature type="domain" description="ATP-grasp" evidence="4">
    <location>
        <begin position="127"/>
        <end position="334"/>
    </location>
</feature>
<reference evidence="5 6" key="1">
    <citation type="journal article" date="2020" name="ISME J.">
        <title>Comparative genomics reveals insights into cyanobacterial evolution and habitat adaptation.</title>
        <authorList>
            <person name="Chen M.Y."/>
            <person name="Teng W.K."/>
            <person name="Zhao L."/>
            <person name="Hu C.X."/>
            <person name="Zhou Y.K."/>
            <person name="Han B.P."/>
            <person name="Song L.R."/>
            <person name="Shu W.S."/>
        </authorList>
    </citation>
    <scope>NUCLEOTIDE SEQUENCE [LARGE SCALE GENOMIC DNA]</scope>
    <source>
        <strain evidence="5 6">FACHB-252</strain>
    </source>
</reference>
<proteinExistence type="inferred from homology"/>
<dbReference type="PANTHER" id="PTHR23132">
    <property type="entry name" value="D-ALANINE--D-ALANINE LIGASE"/>
    <property type="match status" value="1"/>
</dbReference>
<dbReference type="InterPro" id="IPR011095">
    <property type="entry name" value="Dala_Dala_lig_C"/>
</dbReference>
<dbReference type="Proteomes" id="UP000606396">
    <property type="component" value="Unassembled WGS sequence"/>
</dbReference>
<keyword evidence="3" id="KW-0067">ATP-binding</keyword>